<dbReference type="Gene3D" id="3.90.1750.20">
    <property type="entry name" value="Putative Large Serine Recombinase, Chain B, Domain 2"/>
    <property type="match status" value="1"/>
</dbReference>
<dbReference type="SMART" id="SM00857">
    <property type="entry name" value="Resolvase"/>
    <property type="match status" value="1"/>
</dbReference>
<dbReference type="InterPro" id="IPR050639">
    <property type="entry name" value="SSR_resolvase"/>
</dbReference>
<evidence type="ECO:0000313" key="4">
    <source>
        <dbReference type="EMBL" id="SEB44645.1"/>
    </source>
</evidence>
<dbReference type="CDD" id="cd00338">
    <property type="entry name" value="Ser_Recombinase"/>
    <property type="match status" value="1"/>
</dbReference>
<dbReference type="GO" id="GO:0003677">
    <property type="term" value="F:DNA binding"/>
    <property type="evidence" value="ECO:0007669"/>
    <property type="project" value="InterPro"/>
</dbReference>
<dbReference type="PROSITE" id="PS51736">
    <property type="entry name" value="RECOMBINASES_3"/>
    <property type="match status" value="1"/>
</dbReference>
<accession>A0AB38A4Y2</accession>
<dbReference type="InterPro" id="IPR011109">
    <property type="entry name" value="DNA_bind_recombinase_dom"/>
</dbReference>
<evidence type="ECO:0000256" key="1">
    <source>
        <dbReference type="SAM" id="Coils"/>
    </source>
</evidence>
<dbReference type="Pfam" id="PF13408">
    <property type="entry name" value="Zn_ribbon_recom"/>
    <property type="match status" value="1"/>
</dbReference>
<sequence length="480" mass="54327">MKTAVIYARFSCSKQREASIDDQLRVCRDWCEREEYAIVAEYCDYAMSGRTDSRPEFQRMIANAGESDIVLVYMMDRFSRDPFDAPIYKRELERKGVRLVSSLEAIPDSPEGIIYEKLLEGLAACESRKTSIRTRRGMEGNALQCKTNGVRVYGYYADENDHYAINMEQALIVREVFSRRLTGEAVSSIASDLAMRGVKTYTGRRCSPTMVNHILHNRKYTGLYSWAGIQKQDGMPRIIDDDTFNNAQVVVGKKQRKNECWGEFMLAGKIICADCGHNIIGTSGRGRKNKKYEYYACKKCKIKPIRKEQLESLIAGEIRGLMQDRAEALRVAEMVIKAGNDKSTEDDVKMAKKSLRQAEEGLSNILAAIEAGVIHPSAKERMRELEAQKARAERDLKELSAVRLDLQSFADFLQFGANLDDESLLDAFVYQVLLGEKELVVSLNYASVANKNEPARLTISRVRAISEWLPGQDSNLRHAD</sequence>
<comment type="caution">
    <text evidence="4">The sequence shown here is derived from an EMBL/GenBank/DDBJ whole genome shotgun (WGS) entry which is preliminary data.</text>
</comment>
<organism evidence="4 5">
    <name type="scientific">Atopobium minutum</name>
    <dbReference type="NCBI Taxonomy" id="1381"/>
    <lineage>
        <taxon>Bacteria</taxon>
        <taxon>Bacillati</taxon>
        <taxon>Actinomycetota</taxon>
        <taxon>Coriobacteriia</taxon>
        <taxon>Coriobacteriales</taxon>
        <taxon>Atopobiaceae</taxon>
        <taxon>Atopobium</taxon>
    </lineage>
</organism>
<dbReference type="Gene3D" id="3.40.50.1390">
    <property type="entry name" value="Resolvase, N-terminal catalytic domain"/>
    <property type="match status" value="1"/>
</dbReference>
<gene>
    <name evidence="4" type="ORF">SAMN04489746_0249</name>
</gene>
<dbReference type="SUPFAM" id="SSF53041">
    <property type="entry name" value="Resolvase-like"/>
    <property type="match status" value="1"/>
</dbReference>
<dbReference type="Proteomes" id="UP000183687">
    <property type="component" value="Unassembled WGS sequence"/>
</dbReference>
<dbReference type="Pfam" id="PF07508">
    <property type="entry name" value="Recombinase"/>
    <property type="match status" value="1"/>
</dbReference>
<proteinExistence type="predicted"/>
<dbReference type="AlphaFoldDB" id="A0AB38A4Y2"/>
<dbReference type="PANTHER" id="PTHR30461">
    <property type="entry name" value="DNA-INVERTASE FROM LAMBDOID PROPHAGE"/>
    <property type="match status" value="1"/>
</dbReference>
<feature type="domain" description="Recombinase" evidence="3">
    <location>
        <begin position="152"/>
        <end position="257"/>
    </location>
</feature>
<dbReference type="PROSITE" id="PS51737">
    <property type="entry name" value="RECOMBINASE_DNA_BIND"/>
    <property type="match status" value="1"/>
</dbReference>
<keyword evidence="1" id="KW-0175">Coiled coil</keyword>
<evidence type="ECO:0000259" key="3">
    <source>
        <dbReference type="PROSITE" id="PS51737"/>
    </source>
</evidence>
<dbReference type="Pfam" id="PF00239">
    <property type="entry name" value="Resolvase"/>
    <property type="match status" value="1"/>
</dbReference>
<dbReference type="RefSeq" id="WP_366663837.1">
    <property type="nucleotide sequence ID" value="NZ_CALJSN010000006.1"/>
</dbReference>
<feature type="domain" description="Resolvase/invertase-type recombinase catalytic" evidence="2">
    <location>
        <begin position="3"/>
        <end position="148"/>
    </location>
</feature>
<dbReference type="InterPro" id="IPR036162">
    <property type="entry name" value="Resolvase-like_N_sf"/>
</dbReference>
<dbReference type="EMBL" id="FNSH01000001">
    <property type="protein sequence ID" value="SEB44645.1"/>
    <property type="molecule type" value="Genomic_DNA"/>
</dbReference>
<dbReference type="InterPro" id="IPR006119">
    <property type="entry name" value="Resolv_N"/>
</dbReference>
<feature type="coiled-coil region" evidence="1">
    <location>
        <begin position="375"/>
        <end position="402"/>
    </location>
</feature>
<protein>
    <submittedName>
        <fullName evidence="4">Site-specific DNA recombinase</fullName>
    </submittedName>
</protein>
<dbReference type="InterPro" id="IPR025827">
    <property type="entry name" value="Zn_ribbon_recom_dom"/>
</dbReference>
<dbReference type="GO" id="GO:0000150">
    <property type="term" value="F:DNA strand exchange activity"/>
    <property type="evidence" value="ECO:0007669"/>
    <property type="project" value="InterPro"/>
</dbReference>
<evidence type="ECO:0000313" key="5">
    <source>
        <dbReference type="Proteomes" id="UP000183687"/>
    </source>
</evidence>
<name>A0AB38A4Y2_9ACTN</name>
<reference evidence="4 5" key="1">
    <citation type="submission" date="2016-10" db="EMBL/GenBank/DDBJ databases">
        <authorList>
            <person name="Varghese N."/>
            <person name="Submissions S."/>
        </authorList>
    </citation>
    <scope>NUCLEOTIDE SEQUENCE [LARGE SCALE GENOMIC DNA]</scope>
    <source>
        <strain evidence="4 5">DSM 20586</strain>
    </source>
</reference>
<dbReference type="PANTHER" id="PTHR30461:SF23">
    <property type="entry name" value="DNA RECOMBINASE-RELATED"/>
    <property type="match status" value="1"/>
</dbReference>
<evidence type="ECO:0000259" key="2">
    <source>
        <dbReference type="PROSITE" id="PS51736"/>
    </source>
</evidence>
<dbReference type="InterPro" id="IPR038109">
    <property type="entry name" value="DNA_bind_recomb_sf"/>
</dbReference>